<comment type="caution">
    <text evidence="1">The sequence shown here is derived from an EMBL/GenBank/DDBJ whole genome shotgun (WGS) entry which is preliminary data.</text>
</comment>
<dbReference type="Proteomes" id="UP001419268">
    <property type="component" value="Unassembled WGS sequence"/>
</dbReference>
<protein>
    <submittedName>
        <fullName evidence="1">Uncharacterized protein</fullName>
    </submittedName>
</protein>
<proteinExistence type="predicted"/>
<dbReference type="EMBL" id="JBBNAG010000009">
    <property type="protein sequence ID" value="KAK9104922.1"/>
    <property type="molecule type" value="Genomic_DNA"/>
</dbReference>
<accession>A0AAP0I0H3</accession>
<dbReference type="AlphaFoldDB" id="A0AAP0I0H3"/>
<sequence>MVVGLVTGARQWWKHDRWEEAVRGGGGRSSGGVDGWHGGRRRQLVRVDGERRWWEPVGEGKCLSVSEASRWIDERQRSKMIDGKIIKRNKTWIDREIDLVKKIDLAEKQEKQDVDRWRVEAKKQGSCS</sequence>
<reference evidence="1 2" key="1">
    <citation type="submission" date="2024-01" db="EMBL/GenBank/DDBJ databases">
        <title>Genome assemblies of Stephania.</title>
        <authorList>
            <person name="Yang L."/>
        </authorList>
    </citation>
    <scope>NUCLEOTIDE SEQUENCE [LARGE SCALE GENOMIC DNA]</scope>
    <source>
        <strain evidence="1">JXDWG</strain>
        <tissue evidence="1">Leaf</tissue>
    </source>
</reference>
<evidence type="ECO:0000313" key="1">
    <source>
        <dbReference type="EMBL" id="KAK9104922.1"/>
    </source>
</evidence>
<organism evidence="1 2">
    <name type="scientific">Stephania cephalantha</name>
    <dbReference type="NCBI Taxonomy" id="152367"/>
    <lineage>
        <taxon>Eukaryota</taxon>
        <taxon>Viridiplantae</taxon>
        <taxon>Streptophyta</taxon>
        <taxon>Embryophyta</taxon>
        <taxon>Tracheophyta</taxon>
        <taxon>Spermatophyta</taxon>
        <taxon>Magnoliopsida</taxon>
        <taxon>Ranunculales</taxon>
        <taxon>Menispermaceae</taxon>
        <taxon>Menispermoideae</taxon>
        <taxon>Cissampelideae</taxon>
        <taxon>Stephania</taxon>
    </lineage>
</organism>
<name>A0AAP0I0H3_9MAGN</name>
<evidence type="ECO:0000313" key="2">
    <source>
        <dbReference type="Proteomes" id="UP001419268"/>
    </source>
</evidence>
<keyword evidence="2" id="KW-1185">Reference proteome</keyword>
<gene>
    <name evidence="1" type="ORF">Scep_021766</name>
</gene>